<dbReference type="SUPFAM" id="SSF53756">
    <property type="entry name" value="UDP-Glycosyltransferase/glycogen phosphorylase"/>
    <property type="match status" value="1"/>
</dbReference>
<dbReference type="GO" id="GO:0016757">
    <property type="term" value="F:glycosyltransferase activity"/>
    <property type="evidence" value="ECO:0007669"/>
    <property type="project" value="InterPro"/>
</dbReference>
<evidence type="ECO:0000256" key="1">
    <source>
        <dbReference type="ARBA" id="ARBA00022679"/>
    </source>
</evidence>
<feature type="domain" description="Glycosyl transferase family 1" evidence="2">
    <location>
        <begin position="189"/>
        <end position="347"/>
    </location>
</feature>
<dbReference type="Gene3D" id="3.40.50.2000">
    <property type="entry name" value="Glycogen Phosphorylase B"/>
    <property type="match status" value="2"/>
</dbReference>
<dbReference type="EMBL" id="LC380400">
    <property type="protein sequence ID" value="BBE36309.1"/>
    <property type="molecule type" value="Genomic_DNA"/>
</dbReference>
<evidence type="ECO:0000259" key="3">
    <source>
        <dbReference type="Pfam" id="PF13477"/>
    </source>
</evidence>
<accession>A0A2Z6FYX5</accession>
<dbReference type="AlphaFoldDB" id="A0A2Z6FYX5"/>
<dbReference type="Pfam" id="PF00534">
    <property type="entry name" value="Glycos_transf_1"/>
    <property type="match status" value="1"/>
</dbReference>
<dbReference type="OMA" id="RESNIIT"/>
<name>A0A2Z6FYX5_ERYRH</name>
<dbReference type="Pfam" id="PF13477">
    <property type="entry name" value="Glyco_trans_4_2"/>
    <property type="match status" value="1"/>
</dbReference>
<dbReference type="InterPro" id="IPR028098">
    <property type="entry name" value="Glyco_trans_4-like_N"/>
</dbReference>
<reference evidence="4" key="1">
    <citation type="journal article" date="2018" name="Infect. Immun.">
        <title>Identification of the Chromosomal Region Essential for Serovar-Specific Antigen and Virulence of Serovar 1 and 2 Strains of Erysipelothrix rhusiopathiae.</title>
        <authorList>
            <person name="Ogawa Y."/>
            <person name="Shiraiwa K."/>
            <person name="Nishikawa S."/>
            <person name="Eguchi M."/>
            <person name="Shimoji Y."/>
        </authorList>
    </citation>
    <scope>NUCLEOTIDE SEQUENCE</scope>
    <source>
        <strain evidence="4">Mie 02-47</strain>
    </source>
</reference>
<dbReference type="RefSeq" id="WP_013853338.1">
    <property type="nucleotide sequence ID" value="NZ_CP011860.1"/>
</dbReference>
<dbReference type="GeneID" id="41396997"/>
<organism evidence="4">
    <name type="scientific">Erysipelothrix rhusiopathiae</name>
    <dbReference type="NCBI Taxonomy" id="1648"/>
    <lineage>
        <taxon>Bacteria</taxon>
        <taxon>Bacillati</taxon>
        <taxon>Bacillota</taxon>
        <taxon>Erysipelotrichia</taxon>
        <taxon>Erysipelotrichales</taxon>
        <taxon>Erysipelotrichaceae</taxon>
        <taxon>Erysipelothrix</taxon>
    </lineage>
</organism>
<dbReference type="GO" id="GO:0009103">
    <property type="term" value="P:lipopolysaccharide biosynthetic process"/>
    <property type="evidence" value="ECO:0007669"/>
    <property type="project" value="TreeGrafter"/>
</dbReference>
<evidence type="ECO:0000313" key="4">
    <source>
        <dbReference type="EMBL" id="BBE36309.1"/>
    </source>
</evidence>
<feature type="domain" description="Glycosyltransferase subfamily 4-like N-terminal" evidence="3">
    <location>
        <begin position="16"/>
        <end position="150"/>
    </location>
</feature>
<dbReference type="PANTHER" id="PTHR46401:SF2">
    <property type="entry name" value="GLYCOSYLTRANSFERASE WBBK-RELATED"/>
    <property type="match status" value="1"/>
</dbReference>
<dbReference type="InterPro" id="IPR001296">
    <property type="entry name" value="Glyco_trans_1"/>
</dbReference>
<sequence>MNKCLIVTTVGVTIKAFLLPHIEYLKKQGYSVEVASNFDDIRDEAYKLIEGTDVVMHQIDFTRSPKSIPSHFKSYKQIASLINSEKYNKIFVHTPIAAFLTRKAAYKSGAEVTYFAHGLHFYNGAPMHNWLIFETIEKVALKWTDNVVTINQEDYDYFMHVKPESVNLYKIPGIGLSKSFMIKLEQNQDSLDESFGIHADDLLVLSIGELNENKNHILAIKAMKNLIEKNKKVKYIILGTGDRLNEYQEFIAENNLENNIFFGGYQSNVVPFLERTDLFLSCSYREGLPVSVLEAMATKKPVLLSNIRGHVDLIKNDKFIYDIKSISPEGLANHIENLISDKHELEEEGIRNYNMSSKYQLDNVFIALNDVYCQNED</sequence>
<dbReference type="PANTHER" id="PTHR46401">
    <property type="entry name" value="GLYCOSYLTRANSFERASE WBBK-RELATED"/>
    <property type="match status" value="1"/>
</dbReference>
<keyword evidence="1 4" id="KW-0808">Transferase</keyword>
<protein>
    <submittedName>
        <fullName evidence="4">Glycosyl transferase, group 1</fullName>
    </submittedName>
</protein>
<evidence type="ECO:0000259" key="2">
    <source>
        <dbReference type="Pfam" id="PF00534"/>
    </source>
</evidence>
<proteinExistence type="predicted"/>